<dbReference type="GO" id="GO:0016616">
    <property type="term" value="F:oxidoreductase activity, acting on the CH-OH group of donors, NAD or NADP as acceptor"/>
    <property type="evidence" value="ECO:0007669"/>
    <property type="project" value="UniProtKB-ARBA"/>
</dbReference>
<evidence type="ECO:0000313" key="9">
    <source>
        <dbReference type="Proteomes" id="UP001178507"/>
    </source>
</evidence>
<dbReference type="Pfam" id="PF00248">
    <property type="entry name" value="Aldo_ket_red"/>
    <property type="match status" value="1"/>
</dbReference>
<dbReference type="InterPro" id="IPR020471">
    <property type="entry name" value="AKR"/>
</dbReference>
<accession>A0AA36I4A1</accession>
<dbReference type="AlphaFoldDB" id="A0AA36I4A1"/>
<keyword evidence="9" id="KW-1185">Reference proteome</keyword>
<name>A0AA36I4A1_9DINO</name>
<gene>
    <name evidence="8" type="ORF">EVOR1521_LOCUS8636</name>
</gene>
<evidence type="ECO:0000256" key="4">
    <source>
        <dbReference type="PIRSR" id="PIRSR000097-1"/>
    </source>
</evidence>
<comment type="caution">
    <text evidence="8">The sequence shown here is derived from an EMBL/GenBank/DDBJ whole genome shotgun (WGS) entry which is preliminary data.</text>
</comment>
<evidence type="ECO:0000256" key="2">
    <source>
        <dbReference type="ARBA" id="ARBA00022857"/>
    </source>
</evidence>
<evidence type="ECO:0000256" key="6">
    <source>
        <dbReference type="PIRSR" id="PIRSR000097-3"/>
    </source>
</evidence>
<dbReference type="PRINTS" id="PR00069">
    <property type="entry name" value="ALDKETRDTASE"/>
</dbReference>
<dbReference type="Gene3D" id="3.20.20.100">
    <property type="entry name" value="NADP-dependent oxidoreductase domain"/>
    <property type="match status" value="1"/>
</dbReference>
<dbReference type="SUPFAM" id="SSF51430">
    <property type="entry name" value="NAD(P)-linked oxidoreductase"/>
    <property type="match status" value="1"/>
</dbReference>
<reference evidence="8" key="1">
    <citation type="submission" date="2023-08" db="EMBL/GenBank/DDBJ databases">
        <authorList>
            <person name="Chen Y."/>
            <person name="Shah S."/>
            <person name="Dougan E. K."/>
            <person name="Thang M."/>
            <person name="Chan C."/>
        </authorList>
    </citation>
    <scope>NUCLEOTIDE SEQUENCE</scope>
</reference>
<evidence type="ECO:0000256" key="5">
    <source>
        <dbReference type="PIRSR" id="PIRSR000097-2"/>
    </source>
</evidence>
<dbReference type="InterPro" id="IPR018170">
    <property type="entry name" value="Aldo/ket_reductase_CS"/>
</dbReference>
<dbReference type="CDD" id="cd19071">
    <property type="entry name" value="AKR_AKR1-5-like"/>
    <property type="match status" value="1"/>
</dbReference>
<keyword evidence="2" id="KW-0521">NADP</keyword>
<keyword evidence="3" id="KW-0560">Oxidoreductase</keyword>
<dbReference type="PANTHER" id="PTHR43827:SF3">
    <property type="entry name" value="NADP-DEPENDENT OXIDOREDUCTASE DOMAIN-CONTAINING PROTEIN"/>
    <property type="match status" value="1"/>
</dbReference>
<evidence type="ECO:0000313" key="8">
    <source>
        <dbReference type="EMBL" id="CAJ1380784.1"/>
    </source>
</evidence>
<proteinExistence type="inferred from homology"/>
<evidence type="ECO:0000256" key="1">
    <source>
        <dbReference type="ARBA" id="ARBA00007905"/>
    </source>
</evidence>
<dbReference type="PIRSF" id="PIRSF000097">
    <property type="entry name" value="AKR"/>
    <property type="match status" value="1"/>
</dbReference>
<comment type="similarity">
    <text evidence="1">Belongs to the aldo/keto reductase family.</text>
</comment>
<dbReference type="PROSITE" id="PS00062">
    <property type="entry name" value="ALDOKETO_REDUCTASE_2"/>
    <property type="match status" value="1"/>
</dbReference>
<evidence type="ECO:0000259" key="7">
    <source>
        <dbReference type="Pfam" id="PF00248"/>
    </source>
</evidence>
<organism evidence="8 9">
    <name type="scientific">Effrenium voratum</name>
    <dbReference type="NCBI Taxonomy" id="2562239"/>
    <lineage>
        <taxon>Eukaryota</taxon>
        <taxon>Sar</taxon>
        <taxon>Alveolata</taxon>
        <taxon>Dinophyceae</taxon>
        <taxon>Suessiales</taxon>
        <taxon>Symbiodiniaceae</taxon>
        <taxon>Effrenium</taxon>
    </lineage>
</organism>
<dbReference type="Proteomes" id="UP001178507">
    <property type="component" value="Unassembled WGS sequence"/>
</dbReference>
<sequence>MLRLVGVVAVAAAAKEGLCDKKNGSVPCAQLPHGVAMPMVALGSWRGSYKDCAGDNYTCAQEHARSALQSWLQEVGGRHLDTANDYRTQIQVGEALKASKVPREEVFITTKCPGPMGFNATLQCVEDNLQMLGLYGDKAPYIDLLLIHFPFVIKPECVGAEGPTCNPPYVDPGREARRESWAAMELALRLKKVRAIGVSNYEVGHLQEIADLAERPAVNQVEWHPFHHDDQLKAYCDANGIKVEAWSPLSGQNASALASPTVQQVAKSHNVSGAQVVLRWALQQDVSVVVGTDNKDHMKSDLQVFNFSLSDSEMAQISGLKGLKTTLHV</sequence>
<dbReference type="InterPro" id="IPR036812">
    <property type="entry name" value="NAD(P)_OxRdtase_dom_sf"/>
</dbReference>
<feature type="active site" description="Proton donor" evidence="4">
    <location>
        <position position="86"/>
    </location>
</feature>
<feature type="site" description="Lowers pKa of active site Tyr" evidence="6">
    <location>
        <position position="111"/>
    </location>
</feature>
<dbReference type="PANTHER" id="PTHR43827">
    <property type="entry name" value="2,5-DIKETO-D-GLUCONIC ACID REDUCTASE"/>
    <property type="match status" value="1"/>
</dbReference>
<feature type="domain" description="NADP-dependent oxidoreductase" evidence="7">
    <location>
        <begin position="57"/>
        <end position="319"/>
    </location>
</feature>
<protein>
    <recommendedName>
        <fullName evidence="7">NADP-dependent oxidoreductase domain-containing protein</fullName>
    </recommendedName>
</protein>
<evidence type="ECO:0000256" key="3">
    <source>
        <dbReference type="ARBA" id="ARBA00023002"/>
    </source>
</evidence>
<feature type="binding site" evidence="5">
    <location>
        <position position="148"/>
    </location>
    <ligand>
        <name>substrate</name>
    </ligand>
</feature>
<dbReference type="EMBL" id="CAUJNA010000746">
    <property type="protein sequence ID" value="CAJ1380784.1"/>
    <property type="molecule type" value="Genomic_DNA"/>
</dbReference>
<dbReference type="InterPro" id="IPR023210">
    <property type="entry name" value="NADP_OxRdtase_dom"/>
</dbReference>